<organism evidence="1">
    <name type="scientific">Photinus pyralis</name>
    <name type="common">Common eastern firefly</name>
    <name type="synonym">Lampyris pyralis</name>
    <dbReference type="NCBI Taxonomy" id="7054"/>
    <lineage>
        <taxon>Eukaryota</taxon>
        <taxon>Metazoa</taxon>
        <taxon>Ecdysozoa</taxon>
        <taxon>Arthropoda</taxon>
        <taxon>Hexapoda</taxon>
        <taxon>Insecta</taxon>
        <taxon>Pterygota</taxon>
        <taxon>Neoptera</taxon>
        <taxon>Endopterygota</taxon>
        <taxon>Coleoptera</taxon>
        <taxon>Polyphaga</taxon>
        <taxon>Elateriformia</taxon>
        <taxon>Elateroidea</taxon>
        <taxon>Lampyridae</taxon>
        <taxon>Lampyrinae</taxon>
        <taxon>Photinus</taxon>
    </lineage>
</organism>
<dbReference type="AlphaFoldDB" id="A0A1Y1MGF1"/>
<evidence type="ECO:0000313" key="1">
    <source>
        <dbReference type="EMBL" id="JAV82377.1"/>
    </source>
</evidence>
<name>A0A1Y1MGF1_PHOPY</name>
<protein>
    <submittedName>
        <fullName evidence="1">Uncharacterized protein</fullName>
    </submittedName>
</protein>
<sequence length="112" mass="13110">MDGASAPPTGATGVSPPKLVFPTTRLMGYDKPREDLVRAYGVWQRRQVSHEQKGWYEMMQHLTLERGYDLDIIASNPEWMYYFYTEENDIPEGCAWSYVCDVKAFHEQRERL</sequence>
<accession>A0A1Y1MGF1</accession>
<dbReference type="EMBL" id="GEZM01036842">
    <property type="protein sequence ID" value="JAV82377.1"/>
    <property type="molecule type" value="Transcribed_RNA"/>
</dbReference>
<proteinExistence type="predicted"/>
<reference evidence="1" key="1">
    <citation type="journal article" date="2016" name="Sci. Rep.">
        <title>Molecular characterization of firefly nuptial gifts: a multi-omics approach sheds light on postcopulatory sexual selection.</title>
        <authorList>
            <person name="Al-Wathiqui N."/>
            <person name="Fallon T.R."/>
            <person name="South A."/>
            <person name="Weng J.K."/>
            <person name="Lewis S.M."/>
        </authorList>
    </citation>
    <scope>NUCLEOTIDE SEQUENCE</scope>
</reference>